<accession>A0A3E2MYF0</accession>
<dbReference type="EMBL" id="PEDF01000046">
    <property type="protein sequence ID" value="RFZ43955.1"/>
    <property type="molecule type" value="Genomic_DNA"/>
</dbReference>
<protein>
    <submittedName>
        <fullName evidence="1">Uncharacterized protein</fullName>
    </submittedName>
</protein>
<proteinExistence type="predicted"/>
<name>A0A3E2MYF0_MYCMR</name>
<dbReference type="Proteomes" id="UP000257451">
    <property type="component" value="Unassembled WGS sequence"/>
</dbReference>
<reference evidence="1 2" key="1">
    <citation type="journal article" date="2018" name="Sci. Rep.">
        <title>Extensive genomic diversity among Mycobacterium marinum strains revealed by whole genome sequencing.</title>
        <authorList>
            <person name="Das S."/>
            <person name="Pettersson B.M."/>
            <person name="Behra P.R."/>
            <person name="Mallick A."/>
            <person name="Cheramie M."/>
            <person name="Ramesh M."/>
            <person name="Shirreff L."/>
            <person name="DuCote T."/>
            <person name="Dasgupta S."/>
            <person name="Ennis D.G."/>
            <person name="Kirsebom L.A."/>
        </authorList>
    </citation>
    <scope>NUCLEOTIDE SEQUENCE [LARGE SCALE GENOMIC DNA]</scope>
    <source>
        <strain evidence="1 2">Davis1</strain>
    </source>
</reference>
<gene>
    <name evidence="1" type="ORF">DAVIS_01770</name>
</gene>
<dbReference type="AlphaFoldDB" id="A0A3E2MYF0"/>
<organism evidence="1 2">
    <name type="scientific">Mycobacterium marinum</name>
    <dbReference type="NCBI Taxonomy" id="1781"/>
    <lineage>
        <taxon>Bacteria</taxon>
        <taxon>Bacillati</taxon>
        <taxon>Actinomycetota</taxon>
        <taxon>Actinomycetes</taxon>
        <taxon>Mycobacteriales</taxon>
        <taxon>Mycobacteriaceae</taxon>
        <taxon>Mycobacterium</taxon>
        <taxon>Mycobacterium ulcerans group</taxon>
    </lineage>
</organism>
<evidence type="ECO:0000313" key="1">
    <source>
        <dbReference type="EMBL" id="RFZ43955.1"/>
    </source>
</evidence>
<evidence type="ECO:0000313" key="2">
    <source>
        <dbReference type="Proteomes" id="UP000257451"/>
    </source>
</evidence>
<sequence>MPQIPCCVSPAPLIADWLAGYAQLEPTAESVLAMLLPAACTF</sequence>
<comment type="caution">
    <text evidence="1">The sequence shown here is derived from an EMBL/GenBank/DDBJ whole genome shotgun (WGS) entry which is preliminary data.</text>
</comment>